<dbReference type="GO" id="GO:0000160">
    <property type="term" value="P:phosphorelay signal transduction system"/>
    <property type="evidence" value="ECO:0007669"/>
    <property type="project" value="InterPro"/>
</dbReference>
<dbReference type="PANTHER" id="PTHR44591:SF3">
    <property type="entry name" value="RESPONSE REGULATORY DOMAIN-CONTAINING PROTEIN"/>
    <property type="match status" value="1"/>
</dbReference>
<dbReference type="Gene3D" id="3.40.50.2300">
    <property type="match status" value="1"/>
</dbReference>
<dbReference type="Pfam" id="PF00072">
    <property type="entry name" value="Response_reg"/>
    <property type="match status" value="1"/>
</dbReference>
<dbReference type="GO" id="GO:0016740">
    <property type="term" value="F:transferase activity"/>
    <property type="evidence" value="ECO:0007669"/>
    <property type="project" value="UniProtKB-KW"/>
</dbReference>
<dbReference type="SMART" id="SM00448">
    <property type="entry name" value="REC"/>
    <property type="match status" value="1"/>
</dbReference>
<evidence type="ECO:0000256" key="2">
    <source>
        <dbReference type="ARBA" id="ARBA00022553"/>
    </source>
</evidence>
<keyword evidence="2 4" id="KW-0597">Phosphoprotein</keyword>
<dbReference type="OrthoDB" id="9790669at2"/>
<dbReference type="PROSITE" id="PS50110">
    <property type="entry name" value="RESPONSE_REGULATORY"/>
    <property type="match status" value="1"/>
</dbReference>
<feature type="modified residue" description="4-aspartylphosphate" evidence="4">
    <location>
        <position position="52"/>
    </location>
</feature>
<gene>
    <name evidence="6" type="primary">spo0F</name>
    <name evidence="6" type="ORF">NCTC503_00560</name>
</gene>
<dbReference type="EMBL" id="LR590481">
    <property type="protein sequence ID" value="VTQ84526.1"/>
    <property type="molecule type" value="Genomic_DNA"/>
</dbReference>
<dbReference type="CDD" id="cd00156">
    <property type="entry name" value="REC"/>
    <property type="match status" value="1"/>
</dbReference>
<sequence>MKKILVVDDTKNIRTLLKTCLELNGYEVYTTASSEDALTILRGTQIDLAFLDIKMPKVSGTELLRKMRNLGISTPVIIMTAFATIKNAVDCTKLGAVAYIQKPFTANKVKTILDEVWESIQNKESEIEKNLKLAEDLIKINKLEEALILLKKSLALNPSCSTTYNLMGKIYELKKDFQKAETFFSVANEFKDLK</sequence>
<dbReference type="Proteomes" id="UP000308489">
    <property type="component" value="Chromosome 1"/>
</dbReference>
<dbReference type="InterPro" id="IPR001789">
    <property type="entry name" value="Sig_transdc_resp-reg_receiver"/>
</dbReference>
<dbReference type="InterPro" id="IPR011990">
    <property type="entry name" value="TPR-like_helical_dom_sf"/>
</dbReference>
<dbReference type="SUPFAM" id="SSF48452">
    <property type="entry name" value="TPR-like"/>
    <property type="match status" value="1"/>
</dbReference>
<dbReference type="InterPro" id="IPR050595">
    <property type="entry name" value="Bact_response_regulator"/>
</dbReference>
<dbReference type="PANTHER" id="PTHR44591">
    <property type="entry name" value="STRESS RESPONSE REGULATOR PROTEIN 1"/>
    <property type="match status" value="1"/>
</dbReference>
<dbReference type="GO" id="GO:0003677">
    <property type="term" value="F:DNA binding"/>
    <property type="evidence" value="ECO:0007669"/>
    <property type="project" value="UniProtKB-KW"/>
</dbReference>
<dbReference type="AlphaFoldDB" id="A0A4U9R0H9"/>
<evidence type="ECO:0000256" key="3">
    <source>
        <dbReference type="ARBA" id="ARBA00024867"/>
    </source>
</evidence>
<reference evidence="6 7" key="1">
    <citation type="submission" date="2019-05" db="EMBL/GenBank/DDBJ databases">
        <authorList>
            <consortium name="Pathogen Informatics"/>
        </authorList>
    </citation>
    <scope>NUCLEOTIDE SEQUENCE [LARGE SCALE GENOMIC DNA]</scope>
    <source>
        <strain evidence="6 7">NCTC503</strain>
    </source>
</reference>
<evidence type="ECO:0000313" key="7">
    <source>
        <dbReference type="Proteomes" id="UP000308489"/>
    </source>
</evidence>
<accession>A0A4U9R0H9</accession>
<proteinExistence type="predicted"/>
<evidence type="ECO:0000313" key="6">
    <source>
        <dbReference type="EMBL" id="VTQ84526.1"/>
    </source>
</evidence>
<dbReference type="InterPro" id="IPR011006">
    <property type="entry name" value="CheY-like_superfamily"/>
</dbReference>
<dbReference type="SUPFAM" id="SSF52172">
    <property type="entry name" value="CheY-like"/>
    <property type="match status" value="1"/>
</dbReference>
<evidence type="ECO:0000256" key="1">
    <source>
        <dbReference type="ARBA" id="ARBA00018672"/>
    </source>
</evidence>
<keyword evidence="6" id="KW-0238">DNA-binding</keyword>
<organism evidence="6 7">
    <name type="scientific">Hathewaya histolytica</name>
    <name type="common">Clostridium histolyticum</name>
    <dbReference type="NCBI Taxonomy" id="1498"/>
    <lineage>
        <taxon>Bacteria</taxon>
        <taxon>Bacillati</taxon>
        <taxon>Bacillota</taxon>
        <taxon>Clostridia</taxon>
        <taxon>Eubacteriales</taxon>
        <taxon>Clostridiaceae</taxon>
        <taxon>Hathewaya</taxon>
    </lineage>
</organism>
<dbReference type="KEGG" id="hhw:NCTC503_00560"/>
<keyword evidence="7" id="KW-1185">Reference proteome</keyword>
<name>A0A4U9R0H9_HATHI</name>
<evidence type="ECO:0000259" key="5">
    <source>
        <dbReference type="PROSITE" id="PS50110"/>
    </source>
</evidence>
<dbReference type="RefSeq" id="WP_138209336.1">
    <property type="nucleotide sequence ID" value="NZ_CBCRUQ010000009.1"/>
</dbReference>
<keyword evidence="6" id="KW-0808">Transferase</keyword>
<dbReference type="Gene3D" id="1.25.40.10">
    <property type="entry name" value="Tetratricopeptide repeat domain"/>
    <property type="match status" value="1"/>
</dbReference>
<evidence type="ECO:0000256" key="4">
    <source>
        <dbReference type="PROSITE-ProRule" id="PRU00169"/>
    </source>
</evidence>
<protein>
    <recommendedName>
        <fullName evidence="1">Stage 0 sporulation protein A homolog</fullName>
    </recommendedName>
</protein>
<feature type="domain" description="Response regulatory" evidence="5">
    <location>
        <begin position="3"/>
        <end position="117"/>
    </location>
</feature>
<comment type="function">
    <text evidence="3">May play the central regulatory role in sporulation. It may be an element of the effector pathway responsible for the activation of sporulation genes in response to nutritional stress. Spo0A may act in concert with spo0H (a sigma factor) to control the expression of some genes that are critical to the sporulation process.</text>
</comment>